<protein>
    <submittedName>
        <fullName evidence="2">Reverse transcriptase domain, reverse transcriptase zinc-binding domain protein</fullName>
    </submittedName>
</protein>
<proteinExistence type="predicted"/>
<evidence type="ECO:0000256" key="1">
    <source>
        <dbReference type="SAM" id="Phobius"/>
    </source>
</evidence>
<keyword evidence="2" id="KW-0548">Nucleotidyltransferase</keyword>
<dbReference type="PANTHER" id="PTHR33116:SF78">
    <property type="entry name" value="OS12G0587133 PROTEIN"/>
    <property type="match status" value="1"/>
</dbReference>
<feature type="non-terminal residue" evidence="2">
    <location>
        <position position="1"/>
    </location>
</feature>
<sequence>YSAEVEDSLCDLVPDFHDHLFFECSFSSKMWSKVRVLCGMDAISPRLVDVVAFIVPISKGKTILNILSWIVVAATSYYIWLEKNGRLFKKKTSSPD</sequence>
<feature type="transmembrane region" description="Helical" evidence="1">
    <location>
        <begin position="63"/>
        <end position="81"/>
    </location>
</feature>
<accession>A0A699SHM6</accession>
<dbReference type="AlphaFoldDB" id="A0A699SHM6"/>
<gene>
    <name evidence="2" type="ORF">Tci_869156</name>
</gene>
<keyword evidence="2" id="KW-0808">Transferase</keyword>
<dbReference type="EMBL" id="BKCJ011164545">
    <property type="protein sequence ID" value="GFC97186.1"/>
    <property type="molecule type" value="Genomic_DNA"/>
</dbReference>
<organism evidence="2">
    <name type="scientific">Tanacetum cinerariifolium</name>
    <name type="common">Dalmatian daisy</name>
    <name type="synonym">Chrysanthemum cinerariifolium</name>
    <dbReference type="NCBI Taxonomy" id="118510"/>
    <lineage>
        <taxon>Eukaryota</taxon>
        <taxon>Viridiplantae</taxon>
        <taxon>Streptophyta</taxon>
        <taxon>Embryophyta</taxon>
        <taxon>Tracheophyta</taxon>
        <taxon>Spermatophyta</taxon>
        <taxon>Magnoliopsida</taxon>
        <taxon>eudicotyledons</taxon>
        <taxon>Gunneridae</taxon>
        <taxon>Pentapetalae</taxon>
        <taxon>asterids</taxon>
        <taxon>campanulids</taxon>
        <taxon>Asterales</taxon>
        <taxon>Asteraceae</taxon>
        <taxon>Asteroideae</taxon>
        <taxon>Anthemideae</taxon>
        <taxon>Anthemidinae</taxon>
        <taxon>Tanacetum</taxon>
    </lineage>
</organism>
<keyword evidence="1" id="KW-1133">Transmembrane helix</keyword>
<evidence type="ECO:0000313" key="2">
    <source>
        <dbReference type="EMBL" id="GFC97186.1"/>
    </source>
</evidence>
<dbReference type="GO" id="GO:0003964">
    <property type="term" value="F:RNA-directed DNA polymerase activity"/>
    <property type="evidence" value="ECO:0007669"/>
    <property type="project" value="UniProtKB-KW"/>
</dbReference>
<reference evidence="2" key="1">
    <citation type="journal article" date="2019" name="Sci. Rep.">
        <title>Draft genome of Tanacetum cinerariifolium, the natural source of mosquito coil.</title>
        <authorList>
            <person name="Yamashiro T."/>
            <person name="Shiraishi A."/>
            <person name="Satake H."/>
            <person name="Nakayama K."/>
        </authorList>
    </citation>
    <scope>NUCLEOTIDE SEQUENCE</scope>
</reference>
<comment type="caution">
    <text evidence="2">The sequence shown here is derived from an EMBL/GenBank/DDBJ whole genome shotgun (WGS) entry which is preliminary data.</text>
</comment>
<keyword evidence="1" id="KW-0812">Transmembrane</keyword>
<keyword evidence="2" id="KW-0695">RNA-directed DNA polymerase</keyword>
<keyword evidence="1" id="KW-0472">Membrane</keyword>
<name>A0A699SHM6_TANCI</name>
<dbReference type="PANTHER" id="PTHR33116">
    <property type="entry name" value="REVERSE TRANSCRIPTASE ZINC-BINDING DOMAIN-CONTAINING PROTEIN-RELATED-RELATED"/>
    <property type="match status" value="1"/>
</dbReference>